<comment type="function">
    <text evidence="5">Responsible for synthesis of pseudouridine from uracil-55 in the psi GC loop of transfer RNAs.</text>
</comment>
<feature type="active site" description="Nucleophile" evidence="5">
    <location>
        <position position="38"/>
    </location>
</feature>
<keyword evidence="9" id="KW-1185">Reference proteome</keyword>
<dbReference type="OrthoDB" id="9802309at2"/>
<keyword evidence="3 5" id="KW-0819">tRNA processing</keyword>
<proteinExistence type="inferred from homology"/>
<dbReference type="RefSeq" id="WP_035454970.1">
    <property type="nucleotide sequence ID" value="NZ_AZGA01000001.1"/>
</dbReference>
<dbReference type="eggNOG" id="COG0130">
    <property type="taxonomic scope" value="Bacteria"/>
</dbReference>
<evidence type="ECO:0000256" key="5">
    <source>
        <dbReference type="HAMAP-Rule" id="MF_01080"/>
    </source>
</evidence>
<evidence type="ECO:0000313" key="9">
    <source>
        <dbReference type="Proteomes" id="UP000051236"/>
    </source>
</evidence>
<evidence type="ECO:0000259" key="6">
    <source>
        <dbReference type="Pfam" id="PF01509"/>
    </source>
</evidence>
<feature type="domain" description="tRNA pseudouridylate synthase B C-terminal" evidence="7">
    <location>
        <begin position="179"/>
        <end position="237"/>
    </location>
</feature>
<evidence type="ECO:0000259" key="7">
    <source>
        <dbReference type="Pfam" id="PF16198"/>
    </source>
</evidence>
<evidence type="ECO:0000313" key="8">
    <source>
        <dbReference type="EMBL" id="KRM36849.1"/>
    </source>
</evidence>
<dbReference type="HAMAP" id="MF_01080">
    <property type="entry name" value="TruB_bact"/>
    <property type="match status" value="1"/>
</dbReference>
<comment type="similarity">
    <text evidence="2 5">Belongs to the pseudouridine synthase TruB family. Type 1 subfamily.</text>
</comment>
<dbReference type="GO" id="GO:0160148">
    <property type="term" value="F:tRNA pseudouridine(55) synthase activity"/>
    <property type="evidence" value="ECO:0007669"/>
    <property type="project" value="UniProtKB-EC"/>
</dbReference>
<dbReference type="InterPro" id="IPR020103">
    <property type="entry name" value="PsdUridine_synth_cat_dom_sf"/>
</dbReference>
<evidence type="ECO:0000256" key="3">
    <source>
        <dbReference type="ARBA" id="ARBA00022694"/>
    </source>
</evidence>
<comment type="caution">
    <text evidence="8">The sequence shown here is derived from an EMBL/GenBank/DDBJ whole genome shotgun (WGS) entry which is preliminary data.</text>
</comment>
<dbReference type="PANTHER" id="PTHR13767:SF2">
    <property type="entry name" value="PSEUDOURIDYLATE SYNTHASE TRUB1"/>
    <property type="match status" value="1"/>
</dbReference>
<evidence type="ECO:0000256" key="2">
    <source>
        <dbReference type="ARBA" id="ARBA00005642"/>
    </source>
</evidence>
<dbReference type="GO" id="GO:0003723">
    <property type="term" value="F:RNA binding"/>
    <property type="evidence" value="ECO:0007669"/>
    <property type="project" value="InterPro"/>
</dbReference>
<protein>
    <recommendedName>
        <fullName evidence="5">tRNA pseudouridine synthase B</fullName>
        <ecNumber evidence="5">5.4.99.25</ecNumber>
    </recommendedName>
    <alternativeName>
        <fullName evidence="5">tRNA pseudouridine(55) synthase</fullName>
        <shortName evidence="5">Psi55 synthase</shortName>
    </alternativeName>
    <alternativeName>
        <fullName evidence="5">tRNA pseudouridylate synthase</fullName>
    </alternativeName>
    <alternativeName>
        <fullName evidence="5">tRNA-uridine isomerase</fullName>
    </alternativeName>
</protein>
<dbReference type="EMBL" id="AZGA01000001">
    <property type="protein sequence ID" value="KRM36849.1"/>
    <property type="molecule type" value="Genomic_DNA"/>
</dbReference>
<dbReference type="GO" id="GO:0031119">
    <property type="term" value="P:tRNA pseudouridine synthesis"/>
    <property type="evidence" value="ECO:0007669"/>
    <property type="project" value="UniProtKB-UniRule"/>
</dbReference>
<dbReference type="Proteomes" id="UP000051236">
    <property type="component" value="Unassembled WGS sequence"/>
</dbReference>
<sequence>MNGILPLYKPAGMSSHDCVAAIRKIIHERRVGHSGTLDPQVDGVLPICIGQATKVVDYLLTKGKVYTGEILLGQASETEDLEGAIIAQTAILKPFDQDQITQAMAALTGDIIQIPPMYSAVKVNGRRLYDYARSGDPVQRPKRAVHVYRFQLLGTNYDATTKTQRIQFSAEVSKGTYIRTLAVDCGKILGVPALMAQLTRLSSGGFDLEDTISLADFKAAVANGQGAQHLFPMERVLSDFPVYVLSPHQREQIQNGAFLELPGLPDVVALTYQNYIKALYQRKRGDIYKPLRMFLQNEGIGS</sequence>
<dbReference type="PANTHER" id="PTHR13767">
    <property type="entry name" value="TRNA-PSEUDOURIDINE SYNTHASE"/>
    <property type="match status" value="1"/>
</dbReference>
<accession>X0PT85</accession>
<dbReference type="Pfam" id="PF16198">
    <property type="entry name" value="TruB_C_2"/>
    <property type="match status" value="1"/>
</dbReference>
<dbReference type="Pfam" id="PF01509">
    <property type="entry name" value="TruB_N"/>
    <property type="match status" value="1"/>
</dbReference>
<dbReference type="InterPro" id="IPR032819">
    <property type="entry name" value="TruB_C"/>
</dbReference>
<gene>
    <name evidence="5" type="primary">truB</name>
    <name evidence="8" type="ORF">FC83_GL002253</name>
</gene>
<dbReference type="NCBIfam" id="TIGR00431">
    <property type="entry name" value="TruB"/>
    <property type="match status" value="1"/>
</dbReference>
<dbReference type="InterPro" id="IPR014780">
    <property type="entry name" value="tRNA_psdUridine_synth_TruB"/>
</dbReference>
<dbReference type="InterPro" id="IPR002501">
    <property type="entry name" value="PsdUridine_synth_N"/>
</dbReference>
<feature type="domain" description="Pseudouridine synthase II N-terminal" evidence="6">
    <location>
        <begin position="23"/>
        <end position="178"/>
    </location>
</feature>
<keyword evidence="4 5" id="KW-0413">Isomerase</keyword>
<dbReference type="SUPFAM" id="SSF55120">
    <property type="entry name" value="Pseudouridine synthase"/>
    <property type="match status" value="1"/>
</dbReference>
<reference evidence="8 9" key="1">
    <citation type="journal article" date="2015" name="Genome Announc.">
        <title>Expanding the biotechnology potential of lactobacilli through comparative genomics of 213 strains and associated genera.</title>
        <authorList>
            <person name="Sun Z."/>
            <person name="Harris H.M."/>
            <person name="McCann A."/>
            <person name="Guo C."/>
            <person name="Argimon S."/>
            <person name="Zhang W."/>
            <person name="Yang X."/>
            <person name="Jeffery I.B."/>
            <person name="Cooney J.C."/>
            <person name="Kagawa T.F."/>
            <person name="Liu W."/>
            <person name="Song Y."/>
            <person name="Salvetti E."/>
            <person name="Wrobel A."/>
            <person name="Rasinkangas P."/>
            <person name="Parkhill J."/>
            <person name="Rea M.C."/>
            <person name="O'Sullivan O."/>
            <person name="Ritari J."/>
            <person name="Douillard F.P."/>
            <person name="Paul Ross R."/>
            <person name="Yang R."/>
            <person name="Briner A.E."/>
            <person name="Felis G.E."/>
            <person name="de Vos W.M."/>
            <person name="Barrangou R."/>
            <person name="Klaenhammer T.R."/>
            <person name="Caufield P.W."/>
            <person name="Cui Y."/>
            <person name="Zhang H."/>
            <person name="O'Toole P.W."/>
        </authorList>
    </citation>
    <scope>NUCLEOTIDE SEQUENCE [LARGE SCALE GENOMIC DNA]</scope>
    <source>
        <strain evidence="8 9">DSM 18527</strain>
    </source>
</reference>
<dbReference type="FunFam" id="3.30.2350.10:FF:000011">
    <property type="entry name" value="tRNA pseudouridine synthase B"/>
    <property type="match status" value="1"/>
</dbReference>
<dbReference type="STRING" id="1423734.FC83_GL002253"/>
<evidence type="ECO:0000256" key="1">
    <source>
        <dbReference type="ARBA" id="ARBA00000385"/>
    </source>
</evidence>
<evidence type="ECO:0000256" key="4">
    <source>
        <dbReference type="ARBA" id="ARBA00023235"/>
    </source>
</evidence>
<organism evidence="8 9">
    <name type="scientific">Agrilactobacillus composti DSM 18527 = JCM 14202</name>
    <dbReference type="NCBI Taxonomy" id="1423734"/>
    <lineage>
        <taxon>Bacteria</taxon>
        <taxon>Bacillati</taxon>
        <taxon>Bacillota</taxon>
        <taxon>Bacilli</taxon>
        <taxon>Lactobacillales</taxon>
        <taxon>Lactobacillaceae</taxon>
        <taxon>Agrilactobacillus</taxon>
    </lineage>
</organism>
<dbReference type="AlphaFoldDB" id="X0PT85"/>
<dbReference type="GO" id="GO:1990481">
    <property type="term" value="P:mRNA pseudouridine synthesis"/>
    <property type="evidence" value="ECO:0007669"/>
    <property type="project" value="TreeGrafter"/>
</dbReference>
<dbReference type="EC" id="5.4.99.25" evidence="5"/>
<comment type="catalytic activity">
    <reaction evidence="1 5">
        <text>uridine(55) in tRNA = pseudouridine(55) in tRNA</text>
        <dbReference type="Rhea" id="RHEA:42532"/>
        <dbReference type="Rhea" id="RHEA-COMP:10101"/>
        <dbReference type="Rhea" id="RHEA-COMP:10102"/>
        <dbReference type="ChEBI" id="CHEBI:65314"/>
        <dbReference type="ChEBI" id="CHEBI:65315"/>
        <dbReference type="EC" id="5.4.99.25"/>
    </reaction>
</comment>
<name>X0PT85_9LACO</name>
<dbReference type="Gene3D" id="3.30.2350.10">
    <property type="entry name" value="Pseudouridine synthase"/>
    <property type="match status" value="1"/>
</dbReference>
<dbReference type="PATRIC" id="fig|1423734.3.peg.2277"/>
<dbReference type="CDD" id="cd02573">
    <property type="entry name" value="PseudoU_synth_EcTruB"/>
    <property type="match status" value="1"/>
</dbReference>